<evidence type="ECO:0000313" key="4">
    <source>
        <dbReference type="EMBL" id="CAE0439454.1"/>
    </source>
</evidence>
<dbReference type="InterPro" id="IPR019734">
    <property type="entry name" value="TPR_rpt"/>
</dbReference>
<evidence type="ECO:0008006" key="5">
    <source>
        <dbReference type="Google" id="ProtNLM"/>
    </source>
</evidence>
<gene>
    <name evidence="4" type="ORF">ASTO00021_LOCUS9657</name>
</gene>
<evidence type="ECO:0000256" key="1">
    <source>
        <dbReference type="ARBA" id="ARBA00022737"/>
    </source>
</evidence>
<dbReference type="EMBL" id="HBIN01012809">
    <property type="protein sequence ID" value="CAE0439454.1"/>
    <property type="molecule type" value="Transcribed_RNA"/>
</dbReference>
<keyword evidence="2 3" id="KW-0802">TPR repeat</keyword>
<reference evidence="4" key="1">
    <citation type="submission" date="2021-01" db="EMBL/GenBank/DDBJ databases">
        <authorList>
            <person name="Corre E."/>
            <person name="Pelletier E."/>
            <person name="Niang G."/>
            <person name="Scheremetjew M."/>
            <person name="Finn R."/>
            <person name="Kale V."/>
            <person name="Holt S."/>
            <person name="Cochrane G."/>
            <person name="Meng A."/>
            <person name="Brown T."/>
            <person name="Cohen L."/>
        </authorList>
    </citation>
    <scope>NUCLEOTIDE SEQUENCE</scope>
    <source>
        <strain evidence="4">GSBS06</strain>
    </source>
</reference>
<protein>
    <recommendedName>
        <fullName evidence="5">Mbre TPR repeat protein</fullName>
    </recommendedName>
</protein>
<sequence length="580" mass="66338">MSTISKQKRTLIEDSKEIVRFSGVSLAFLRQFYEDVKAGNLASEVRLVEASEQLAEDVWVGRTIRVDAPGKAYVPYRKSQVLQDFEESEVKDRPRSEWTIADMCDFVILPRCLKTRCFYQDFLDSSQIGEPFQGAFVSQARQSRFEDLVEALENQFDGEDESKIYLWLDIFCANQPLLTDSESEEIMKTRYDLLSNNFHAAIKFFDMLVIYFNSWTEPLPLGRAWCIWELYGAARVEKTLQVAMQTDQKQVFLDALTEDSRSATMAITGIKPKNATCFDKDDLKMIQDSVENDVGWTKLKAIVVEQLINWMIDTAEQACKNAEERVDKSDKNGMLEFAKLLYQTGVLSKENNRLDEALKVTQKSLKIFESIDSTLSASNEASALNNLGLIYMDTGNTEKALEMFKRSNGIRVMVLGADNPTVADTLNNMAILYKNKLKDLDKALRLYERARKIYVVNYGEKHDQVALVLNNMGTLYGESGDWDKSIELLEKVFEIYKDKYGENDHPAVALLMNNMGFSYENKGLILKICEMDGYKPYLAKALDLYERSYNMSIAMYGGNSDHPDIARTIINLERARTYEL</sequence>
<keyword evidence="1" id="KW-0677">Repeat</keyword>
<dbReference type="PROSITE" id="PS50005">
    <property type="entry name" value="TPR"/>
    <property type="match status" value="2"/>
</dbReference>
<proteinExistence type="predicted"/>
<dbReference type="Pfam" id="PF13424">
    <property type="entry name" value="TPR_12"/>
    <property type="match status" value="1"/>
</dbReference>
<dbReference type="InterPro" id="IPR011990">
    <property type="entry name" value="TPR-like_helical_dom_sf"/>
</dbReference>
<feature type="repeat" description="TPR" evidence="3">
    <location>
        <begin position="466"/>
        <end position="499"/>
    </location>
</feature>
<evidence type="ECO:0000256" key="2">
    <source>
        <dbReference type="ARBA" id="ARBA00022803"/>
    </source>
</evidence>
<dbReference type="SUPFAM" id="SSF48452">
    <property type="entry name" value="TPR-like"/>
    <property type="match status" value="1"/>
</dbReference>
<organism evidence="4">
    <name type="scientific">Aplanochytrium stocchinoi</name>
    <dbReference type="NCBI Taxonomy" id="215587"/>
    <lineage>
        <taxon>Eukaryota</taxon>
        <taxon>Sar</taxon>
        <taxon>Stramenopiles</taxon>
        <taxon>Bigyra</taxon>
        <taxon>Labyrinthulomycetes</taxon>
        <taxon>Thraustochytrida</taxon>
        <taxon>Thraustochytriidae</taxon>
        <taxon>Aplanochytrium</taxon>
    </lineage>
</organism>
<dbReference type="Gene3D" id="1.25.40.10">
    <property type="entry name" value="Tetratricopeptide repeat domain"/>
    <property type="match status" value="2"/>
</dbReference>
<accession>A0A7S3LR06</accession>
<feature type="repeat" description="TPR" evidence="3">
    <location>
        <begin position="381"/>
        <end position="414"/>
    </location>
</feature>
<name>A0A7S3LR06_9STRA</name>
<dbReference type="Pfam" id="PF13374">
    <property type="entry name" value="TPR_10"/>
    <property type="match status" value="1"/>
</dbReference>
<dbReference type="PANTHER" id="PTHR45641">
    <property type="entry name" value="TETRATRICOPEPTIDE REPEAT PROTEIN (AFU_ORTHOLOGUE AFUA_6G03870)"/>
    <property type="match status" value="1"/>
</dbReference>
<dbReference type="SMART" id="SM00028">
    <property type="entry name" value="TPR"/>
    <property type="match status" value="4"/>
</dbReference>
<evidence type="ECO:0000256" key="3">
    <source>
        <dbReference type="PROSITE-ProRule" id="PRU00339"/>
    </source>
</evidence>
<dbReference type="AlphaFoldDB" id="A0A7S3LR06"/>